<keyword evidence="7 10" id="KW-0472">Membrane</keyword>
<dbReference type="PANTHER" id="PTHR30069:SF29">
    <property type="entry name" value="HEMOGLOBIN AND HEMOGLOBIN-HAPTOGLOBIN-BINDING PROTEIN 1-RELATED"/>
    <property type="match status" value="1"/>
</dbReference>
<evidence type="ECO:0000256" key="1">
    <source>
        <dbReference type="ARBA" id="ARBA00004571"/>
    </source>
</evidence>
<gene>
    <name evidence="15" type="ORF">IMZ28_04480</name>
</gene>
<feature type="signal peptide" evidence="12">
    <location>
        <begin position="1"/>
        <end position="20"/>
    </location>
</feature>
<accession>A0A7M1S6J6</accession>
<dbReference type="InterPro" id="IPR000531">
    <property type="entry name" value="Beta-barrel_TonB"/>
</dbReference>
<evidence type="ECO:0000256" key="4">
    <source>
        <dbReference type="ARBA" id="ARBA00022692"/>
    </source>
</evidence>
<feature type="chain" id="PRO_5029556630" evidence="12">
    <location>
        <begin position="21"/>
        <end position="716"/>
    </location>
</feature>
<name>A0A7M1S6J6_9BACT</name>
<dbReference type="PROSITE" id="PS52016">
    <property type="entry name" value="TONB_DEPENDENT_REC_3"/>
    <property type="match status" value="1"/>
</dbReference>
<dbReference type="InterPro" id="IPR037066">
    <property type="entry name" value="Plug_dom_sf"/>
</dbReference>
<evidence type="ECO:0000313" key="16">
    <source>
        <dbReference type="Proteomes" id="UP000595074"/>
    </source>
</evidence>
<comment type="subcellular location">
    <subcellularLocation>
        <location evidence="1 10">Cell outer membrane</location>
        <topology evidence="1 10">Multi-pass membrane protein</topology>
    </subcellularLocation>
</comment>
<evidence type="ECO:0000313" key="15">
    <source>
        <dbReference type="EMBL" id="QOR62732.1"/>
    </source>
</evidence>
<evidence type="ECO:0000256" key="7">
    <source>
        <dbReference type="ARBA" id="ARBA00023136"/>
    </source>
</evidence>
<dbReference type="GO" id="GO:0044718">
    <property type="term" value="P:siderophore transmembrane transport"/>
    <property type="evidence" value="ECO:0007669"/>
    <property type="project" value="TreeGrafter"/>
</dbReference>
<dbReference type="Proteomes" id="UP000595074">
    <property type="component" value="Chromosome"/>
</dbReference>
<organism evidence="15 16">
    <name type="scientific">Sulfurovum indicum</name>
    <dbReference type="NCBI Taxonomy" id="2779528"/>
    <lineage>
        <taxon>Bacteria</taxon>
        <taxon>Pseudomonadati</taxon>
        <taxon>Campylobacterota</taxon>
        <taxon>Epsilonproteobacteria</taxon>
        <taxon>Campylobacterales</taxon>
        <taxon>Sulfurovaceae</taxon>
        <taxon>Sulfurovum</taxon>
    </lineage>
</organism>
<dbReference type="InterPro" id="IPR036942">
    <property type="entry name" value="Beta-barrel_TonB_sf"/>
</dbReference>
<evidence type="ECO:0000256" key="3">
    <source>
        <dbReference type="ARBA" id="ARBA00022452"/>
    </source>
</evidence>
<dbReference type="CDD" id="cd01347">
    <property type="entry name" value="ligand_gated_channel"/>
    <property type="match status" value="1"/>
</dbReference>
<evidence type="ECO:0000256" key="5">
    <source>
        <dbReference type="ARBA" id="ARBA00022729"/>
    </source>
</evidence>
<keyword evidence="3 10" id="KW-1134">Transmembrane beta strand</keyword>
<keyword evidence="4 10" id="KW-0812">Transmembrane</keyword>
<evidence type="ECO:0000256" key="8">
    <source>
        <dbReference type="ARBA" id="ARBA00023170"/>
    </source>
</evidence>
<dbReference type="AlphaFoldDB" id="A0A7M1S6J6"/>
<keyword evidence="16" id="KW-1185">Reference proteome</keyword>
<dbReference type="Pfam" id="PF07715">
    <property type="entry name" value="Plug"/>
    <property type="match status" value="1"/>
</dbReference>
<keyword evidence="9 10" id="KW-0998">Cell outer membrane</keyword>
<sequence length="716" mass="80813">MNKQTITLSVVVLCATALFAEETTLAPITVQSSTIVDIAEDMKTEPSTVNTINEEEITKINPKNINNLLQTIPGITADVRNSAVEIHIRGISQQEFMWEDTGVAIVIDGVPVLQNGGKIKFNIDEIESIKVIKGGASYLYGNNALAGAVIITTKKAKNKTSGWISVEGGSYGYKNAETNLKYATDKYAASLNLNFLDDDSYWDQEGENWNKSVNGKLQYYIDETSDVTLGINYTDRFEAGGGSVTGVTNAELYPKGIEGDWSYIRDYYSTLQKYFLRYEKEFSNGGQFMANAYYYKDEYDYKSSPQDIDGDTIDDFYLNDNNDNIEQYGVKTEYRASLENLAYMVGLDTGQRIFDKYRVQLEDTYRGKQGDYTDSTNTEDRLAVYGEGKYAITSAWTAIANLRIDYDKYNYTSLSYSAADGVITADNDTSFTNCSYRLGTTYDFMTRHTLFANVSTGFRNPTVSQIYAGDFDPQDYVNNPNLDPETTINYEIGLRGTLLESIYYEASLFLTDTKDIIAKNGGTYYSSNADIMFDNVGDARNRGVELSLKSDRRKALSFSLAYTYLDAYYTSHTPFTVSLGNPYVRSVDPAADDVTYDINGNQLPRVPHHKLDLFVHYKIRSNLELSAEFYAQSEYYADETNLVTMPGYGKMNLFANYSPTENLEIFAKMENVFDKQYYRTVYLFSDSNYDGVLDAEDASITVDPGRLFYLGLRYRF</sequence>
<evidence type="ECO:0000256" key="10">
    <source>
        <dbReference type="PROSITE-ProRule" id="PRU01360"/>
    </source>
</evidence>
<feature type="domain" description="TonB-dependent receptor-like beta-barrel" evidence="13">
    <location>
        <begin position="263"/>
        <end position="672"/>
    </location>
</feature>
<dbReference type="EMBL" id="CP063164">
    <property type="protein sequence ID" value="QOR62732.1"/>
    <property type="molecule type" value="Genomic_DNA"/>
</dbReference>
<dbReference type="Gene3D" id="2.170.130.10">
    <property type="entry name" value="TonB-dependent receptor, plug domain"/>
    <property type="match status" value="1"/>
</dbReference>
<dbReference type="Pfam" id="PF00593">
    <property type="entry name" value="TonB_dep_Rec_b-barrel"/>
    <property type="match status" value="1"/>
</dbReference>
<keyword evidence="5 12" id="KW-0732">Signal</keyword>
<dbReference type="KEGG" id="sinu:IMZ28_04480"/>
<dbReference type="Gene3D" id="2.40.170.20">
    <property type="entry name" value="TonB-dependent receptor, beta-barrel domain"/>
    <property type="match status" value="1"/>
</dbReference>
<dbReference type="RefSeq" id="WP_197549551.1">
    <property type="nucleotide sequence ID" value="NZ_CP063164.1"/>
</dbReference>
<evidence type="ECO:0000259" key="14">
    <source>
        <dbReference type="Pfam" id="PF07715"/>
    </source>
</evidence>
<feature type="domain" description="TonB-dependent receptor plug" evidence="14">
    <location>
        <begin position="43"/>
        <end position="148"/>
    </location>
</feature>
<dbReference type="InterPro" id="IPR039426">
    <property type="entry name" value="TonB-dep_rcpt-like"/>
</dbReference>
<dbReference type="PANTHER" id="PTHR30069">
    <property type="entry name" value="TONB-DEPENDENT OUTER MEMBRANE RECEPTOR"/>
    <property type="match status" value="1"/>
</dbReference>
<dbReference type="SUPFAM" id="SSF56935">
    <property type="entry name" value="Porins"/>
    <property type="match status" value="1"/>
</dbReference>
<dbReference type="InterPro" id="IPR012910">
    <property type="entry name" value="Plug_dom"/>
</dbReference>
<keyword evidence="6 11" id="KW-0798">TonB box</keyword>
<evidence type="ECO:0000256" key="9">
    <source>
        <dbReference type="ARBA" id="ARBA00023237"/>
    </source>
</evidence>
<evidence type="ECO:0000259" key="13">
    <source>
        <dbReference type="Pfam" id="PF00593"/>
    </source>
</evidence>
<evidence type="ECO:0000256" key="2">
    <source>
        <dbReference type="ARBA" id="ARBA00022448"/>
    </source>
</evidence>
<keyword evidence="2 10" id="KW-0813">Transport</keyword>
<evidence type="ECO:0000256" key="12">
    <source>
        <dbReference type="SAM" id="SignalP"/>
    </source>
</evidence>
<dbReference type="GO" id="GO:0009279">
    <property type="term" value="C:cell outer membrane"/>
    <property type="evidence" value="ECO:0007669"/>
    <property type="project" value="UniProtKB-SubCell"/>
</dbReference>
<dbReference type="GO" id="GO:0015344">
    <property type="term" value="F:siderophore uptake transmembrane transporter activity"/>
    <property type="evidence" value="ECO:0007669"/>
    <property type="project" value="TreeGrafter"/>
</dbReference>
<protein>
    <submittedName>
        <fullName evidence="15">TonB-dependent receptor</fullName>
    </submittedName>
</protein>
<reference evidence="15 16" key="1">
    <citation type="submission" date="2020-10" db="EMBL/GenBank/DDBJ databases">
        <title>The genome of sulfurovum sp.</title>
        <authorList>
            <person name="Xie S."/>
            <person name="Shao Z."/>
            <person name="Jiang L."/>
        </authorList>
    </citation>
    <scope>NUCLEOTIDE SEQUENCE [LARGE SCALE GENOMIC DNA]</scope>
    <source>
        <strain evidence="15 16">ST-419</strain>
    </source>
</reference>
<keyword evidence="8 15" id="KW-0675">Receptor</keyword>
<evidence type="ECO:0000256" key="11">
    <source>
        <dbReference type="RuleBase" id="RU003357"/>
    </source>
</evidence>
<evidence type="ECO:0000256" key="6">
    <source>
        <dbReference type="ARBA" id="ARBA00023077"/>
    </source>
</evidence>
<comment type="similarity">
    <text evidence="10 11">Belongs to the TonB-dependent receptor family.</text>
</comment>
<proteinExistence type="inferred from homology"/>